<evidence type="ECO:0000256" key="1">
    <source>
        <dbReference type="ARBA" id="ARBA00004141"/>
    </source>
</evidence>
<dbReference type="CDD" id="cd04590">
    <property type="entry name" value="CBS_pair_CorC_HlyC_assoc"/>
    <property type="match status" value="1"/>
</dbReference>
<dbReference type="InterPro" id="IPR000644">
    <property type="entry name" value="CBS_dom"/>
</dbReference>
<dbReference type="InterPro" id="IPR044751">
    <property type="entry name" value="Ion_transp-like_CBS"/>
</dbReference>
<dbReference type="Proteomes" id="UP000013877">
    <property type="component" value="Unassembled WGS sequence"/>
</dbReference>
<organism evidence="13 15">
    <name type="scientific">Enterococcus raffinosus ATCC 49464</name>
    <dbReference type="NCBI Taxonomy" id="1158602"/>
    <lineage>
        <taxon>Bacteria</taxon>
        <taxon>Bacillati</taxon>
        <taxon>Bacillota</taxon>
        <taxon>Bacilli</taxon>
        <taxon>Lactobacillales</taxon>
        <taxon>Enterococcaceae</taxon>
        <taxon>Enterococcus</taxon>
    </lineage>
</organism>
<comment type="similarity">
    <text evidence="2">Belongs to the UPF0053 family.</text>
</comment>
<feature type="domain" description="CBS" evidence="11">
    <location>
        <begin position="207"/>
        <end position="267"/>
    </location>
</feature>
<dbReference type="InterPro" id="IPR005170">
    <property type="entry name" value="Transptr-assoc_dom"/>
</dbReference>
<evidence type="ECO:0000313" key="13">
    <source>
        <dbReference type="EMBL" id="EOH77090.1"/>
    </source>
</evidence>
<evidence type="ECO:0000313" key="14">
    <source>
        <dbReference type="EMBL" id="EOT75783.1"/>
    </source>
</evidence>
<dbReference type="Pfam" id="PF00571">
    <property type="entry name" value="CBS"/>
    <property type="match status" value="2"/>
</dbReference>
<keyword evidence="3 9" id="KW-0812">Transmembrane</keyword>
<keyword evidence="4" id="KW-0677">Repeat</keyword>
<keyword evidence="5 9" id="KW-1133">Transmembrane helix</keyword>
<evidence type="ECO:0000256" key="8">
    <source>
        <dbReference type="PROSITE-ProRule" id="PRU00703"/>
    </source>
</evidence>
<keyword evidence="6 8" id="KW-0129">CBS domain</keyword>
<dbReference type="InterPro" id="IPR036318">
    <property type="entry name" value="FAD-bd_PCMH-like_sf"/>
</dbReference>
<dbReference type="PROSITE" id="PS51371">
    <property type="entry name" value="CBS"/>
    <property type="match status" value="2"/>
</dbReference>
<dbReference type="eggNOG" id="COG1253">
    <property type="taxonomic scope" value="Bacteria"/>
</dbReference>
<dbReference type="GO" id="GO:0005886">
    <property type="term" value="C:plasma membrane"/>
    <property type="evidence" value="ECO:0007669"/>
    <property type="project" value="TreeGrafter"/>
</dbReference>
<feature type="transmembrane region" description="Helical" evidence="10">
    <location>
        <begin position="60"/>
        <end position="84"/>
    </location>
</feature>
<evidence type="ECO:0000313" key="15">
    <source>
        <dbReference type="Proteomes" id="UP000013877"/>
    </source>
</evidence>
<dbReference type="SMART" id="SM01091">
    <property type="entry name" value="CorC_HlyC"/>
    <property type="match status" value="1"/>
</dbReference>
<dbReference type="PANTHER" id="PTHR22777:SF17">
    <property type="entry name" value="UPF0053 PROTEIN SLL0260"/>
    <property type="match status" value="1"/>
</dbReference>
<reference evidence="14 16" key="2">
    <citation type="submission" date="2013-03" db="EMBL/GenBank/DDBJ databases">
        <title>The Genome Sequence of Enterococcus raffinosus ATCC_49464 (PacBio/Illumina hybrid assembly).</title>
        <authorList>
            <consortium name="The Broad Institute Genomics Platform"/>
            <consortium name="The Broad Institute Genome Sequencing Center for Infectious Disease"/>
            <person name="Earl A."/>
            <person name="Russ C."/>
            <person name="Gilmore M."/>
            <person name="Surin D."/>
            <person name="Walker B."/>
            <person name="Young S."/>
            <person name="Zeng Q."/>
            <person name="Gargeya S."/>
            <person name="Fitzgerald M."/>
            <person name="Haas B."/>
            <person name="Abouelleil A."/>
            <person name="Allen A.W."/>
            <person name="Alvarado L."/>
            <person name="Arachchi H.M."/>
            <person name="Berlin A.M."/>
            <person name="Chapman S.B."/>
            <person name="Gainer-Dewar J."/>
            <person name="Goldberg J."/>
            <person name="Griggs A."/>
            <person name="Gujja S."/>
            <person name="Hansen M."/>
            <person name="Howarth C."/>
            <person name="Imamovic A."/>
            <person name="Ireland A."/>
            <person name="Larimer J."/>
            <person name="McCowan C."/>
            <person name="Murphy C."/>
            <person name="Pearson M."/>
            <person name="Poon T.W."/>
            <person name="Priest M."/>
            <person name="Roberts A."/>
            <person name="Saif S."/>
            <person name="Shea T."/>
            <person name="Sisk P."/>
            <person name="Sykes S."/>
            <person name="Wortman J."/>
            <person name="Nusbaum C."/>
            <person name="Birren B."/>
        </authorList>
    </citation>
    <scope>NUCLEOTIDE SEQUENCE [LARGE SCALE GENOMIC DNA]</scope>
    <source>
        <strain evidence="14 16">ATCC 49464</strain>
    </source>
</reference>
<protein>
    <recommendedName>
        <fullName evidence="17">Hemolysin</fullName>
    </recommendedName>
</protein>
<evidence type="ECO:0000256" key="4">
    <source>
        <dbReference type="ARBA" id="ARBA00022737"/>
    </source>
</evidence>
<evidence type="ECO:0000313" key="16">
    <source>
        <dbReference type="Proteomes" id="UP000014158"/>
    </source>
</evidence>
<dbReference type="Pfam" id="PF01595">
    <property type="entry name" value="CNNM"/>
    <property type="match status" value="1"/>
</dbReference>
<dbReference type="PATRIC" id="fig|1158602.3.peg.2662"/>
<dbReference type="HOGENOM" id="CLU_015237_4_1_9"/>
<feature type="domain" description="CBS" evidence="11">
    <location>
        <begin position="268"/>
        <end position="325"/>
    </location>
</feature>
<reference evidence="13 15" key="1">
    <citation type="submission" date="2013-02" db="EMBL/GenBank/DDBJ databases">
        <title>The Genome Sequence of Enterococcus raffinosus ATCC_49464.</title>
        <authorList>
            <consortium name="The Broad Institute Genome Sequencing Platform"/>
            <consortium name="The Broad Institute Genome Sequencing Center for Infectious Disease"/>
            <person name="Earl A.M."/>
            <person name="Gilmore M.S."/>
            <person name="Lebreton F."/>
            <person name="Walker B."/>
            <person name="Young S.K."/>
            <person name="Zeng Q."/>
            <person name="Gargeya S."/>
            <person name="Fitzgerald M."/>
            <person name="Haas B."/>
            <person name="Abouelleil A."/>
            <person name="Alvarado L."/>
            <person name="Arachchi H.M."/>
            <person name="Berlin A.M."/>
            <person name="Chapman S.B."/>
            <person name="Dewar J."/>
            <person name="Goldberg J."/>
            <person name="Griggs A."/>
            <person name="Gujja S."/>
            <person name="Hansen M."/>
            <person name="Howarth C."/>
            <person name="Imamovic A."/>
            <person name="Larimer J."/>
            <person name="McCowan C."/>
            <person name="Murphy C."/>
            <person name="Neiman D."/>
            <person name="Pearson M."/>
            <person name="Priest M."/>
            <person name="Roberts A."/>
            <person name="Saif S."/>
            <person name="Shea T."/>
            <person name="Sisk P."/>
            <person name="Sykes S."/>
            <person name="Wortman J."/>
            <person name="Nusbaum C."/>
            <person name="Birren B."/>
        </authorList>
    </citation>
    <scope>NUCLEOTIDE SEQUENCE [LARGE SCALE GENOMIC DNA]</scope>
    <source>
        <strain evidence="13 15">ATCC 49464</strain>
    </source>
</reference>
<dbReference type="FunFam" id="3.10.580.10:FF:000002">
    <property type="entry name" value="Magnesium/cobalt efflux protein CorC"/>
    <property type="match status" value="1"/>
</dbReference>
<feature type="domain" description="CNNM transmembrane" evidence="12">
    <location>
        <begin position="1"/>
        <end position="186"/>
    </location>
</feature>
<dbReference type="SUPFAM" id="SSF54631">
    <property type="entry name" value="CBS-domain pair"/>
    <property type="match status" value="1"/>
</dbReference>
<sequence>MDNLSIMIVVLGILLALSAFFSSSETAYSSLNRIRITKLAEDGNNKARTVLDLFHNFDRLLSAILIGNNIVNIASSSIATVLFVRYFGNVGVTLSTVVMTILVLTFGEIFPKTLAKESPETFALSVARPLKILVTIFYPLTLFFSVLKVGLMKLLPNKEATPSITEDELLILVEEAAQEGSIDEDDELLIKSVVAFNDLEVQKIFVPRTDIISINSKKSTEEIAEIFESSGLSRLPYCQDSIDDVRGVVNQKDFYYHVLKGEKNLEEIVKPISFVPKSMKISELMKKFQADQIHIAIIIDEYGGTAGLVTLEDIIEELVGEIWDEYDSKELDYYKLADGSFLVNGRSDFDCLEELFNISNTTNSTTVAGYILASIERIPIQGETIQIDGLKMTISKMRNRRIEEVVVEPVVEDGE</sequence>
<evidence type="ECO:0000259" key="12">
    <source>
        <dbReference type="PROSITE" id="PS51846"/>
    </source>
</evidence>
<evidence type="ECO:0000256" key="3">
    <source>
        <dbReference type="ARBA" id="ARBA00022692"/>
    </source>
</evidence>
<keyword evidence="16" id="KW-1185">Reference proteome</keyword>
<dbReference type="InterPro" id="IPR046342">
    <property type="entry name" value="CBS_dom_sf"/>
</dbReference>
<gene>
    <name evidence="14" type="ORF">I590_02607</name>
    <name evidence="13" type="ORF">UAK_02663</name>
</gene>
<dbReference type="OrthoDB" id="9798188at2"/>
<dbReference type="EMBL" id="ASWF01000003">
    <property type="protein sequence ID" value="EOT75783.1"/>
    <property type="molecule type" value="Genomic_DNA"/>
</dbReference>
<evidence type="ECO:0000256" key="7">
    <source>
        <dbReference type="ARBA" id="ARBA00023136"/>
    </source>
</evidence>
<evidence type="ECO:0000256" key="2">
    <source>
        <dbReference type="ARBA" id="ARBA00006337"/>
    </source>
</evidence>
<dbReference type="Proteomes" id="UP000014158">
    <property type="component" value="Unassembled WGS sequence"/>
</dbReference>
<accession>R2R049</accession>
<dbReference type="AlphaFoldDB" id="R2R049"/>
<dbReference type="Gene3D" id="3.30.465.10">
    <property type="match status" value="1"/>
</dbReference>
<keyword evidence="7 9" id="KW-0472">Membrane</keyword>
<evidence type="ECO:0000259" key="11">
    <source>
        <dbReference type="PROSITE" id="PS51371"/>
    </source>
</evidence>
<evidence type="ECO:0000256" key="10">
    <source>
        <dbReference type="SAM" id="Phobius"/>
    </source>
</evidence>
<evidence type="ECO:0000256" key="5">
    <source>
        <dbReference type="ARBA" id="ARBA00022989"/>
    </source>
</evidence>
<dbReference type="Pfam" id="PF03471">
    <property type="entry name" value="CorC_HlyC"/>
    <property type="match status" value="1"/>
</dbReference>
<evidence type="ECO:0000256" key="9">
    <source>
        <dbReference type="PROSITE-ProRule" id="PRU01193"/>
    </source>
</evidence>
<dbReference type="PROSITE" id="PS51846">
    <property type="entry name" value="CNNM"/>
    <property type="match status" value="1"/>
</dbReference>
<comment type="caution">
    <text evidence="13">The sequence shown here is derived from an EMBL/GenBank/DDBJ whole genome shotgun (WGS) entry which is preliminary data.</text>
</comment>
<evidence type="ECO:0008006" key="17">
    <source>
        <dbReference type="Google" id="ProtNLM"/>
    </source>
</evidence>
<name>R2R049_9ENTE</name>
<evidence type="ECO:0000256" key="6">
    <source>
        <dbReference type="ARBA" id="ARBA00023122"/>
    </source>
</evidence>
<dbReference type="PANTHER" id="PTHR22777">
    <property type="entry name" value="HEMOLYSIN-RELATED"/>
    <property type="match status" value="1"/>
</dbReference>
<dbReference type="GO" id="GO:0050660">
    <property type="term" value="F:flavin adenine dinucleotide binding"/>
    <property type="evidence" value="ECO:0007669"/>
    <property type="project" value="InterPro"/>
</dbReference>
<dbReference type="SUPFAM" id="SSF56176">
    <property type="entry name" value="FAD-binding/transporter-associated domain-like"/>
    <property type="match status" value="1"/>
</dbReference>
<dbReference type="EMBL" id="AJAL01000014">
    <property type="protein sequence ID" value="EOH77090.1"/>
    <property type="molecule type" value="Genomic_DNA"/>
</dbReference>
<dbReference type="InterPro" id="IPR016169">
    <property type="entry name" value="FAD-bd_PCMH_sub2"/>
</dbReference>
<comment type="subcellular location">
    <subcellularLocation>
        <location evidence="1">Membrane</location>
        <topology evidence="1">Multi-pass membrane protein</topology>
    </subcellularLocation>
</comment>
<feature type="transmembrane region" description="Helical" evidence="10">
    <location>
        <begin position="130"/>
        <end position="151"/>
    </location>
</feature>
<dbReference type="RefSeq" id="WP_010745871.1">
    <property type="nucleotide sequence ID" value="NZ_ASWF01000003.1"/>
</dbReference>
<feature type="transmembrane region" description="Helical" evidence="10">
    <location>
        <begin position="91"/>
        <end position="110"/>
    </location>
</feature>
<dbReference type="Gene3D" id="3.10.580.10">
    <property type="entry name" value="CBS-domain"/>
    <property type="match status" value="1"/>
</dbReference>
<proteinExistence type="inferred from homology"/>
<dbReference type="InterPro" id="IPR002550">
    <property type="entry name" value="CNNM"/>
</dbReference>